<dbReference type="EMBL" id="OV121134">
    <property type="protein sequence ID" value="CAH0552592.1"/>
    <property type="molecule type" value="Genomic_DNA"/>
</dbReference>
<dbReference type="AlphaFoldDB" id="A0A9P0B006"/>
<reference evidence="2" key="1">
    <citation type="submission" date="2021-12" db="EMBL/GenBank/DDBJ databases">
        <authorList>
            <person name="King R."/>
        </authorList>
    </citation>
    <scope>NUCLEOTIDE SEQUENCE</scope>
</reference>
<feature type="domain" description="DUF4806" evidence="1">
    <location>
        <begin position="15"/>
        <end position="90"/>
    </location>
</feature>
<sequence length="131" mass="15590">MESAFPQREQEIKTFLKFPLKHLTELESFEQQLKTEKSILKSYQKFIKSIGGNTYKDFVSRLCKNVFTNSLAECCSWLGRKNNYAISSLEITNQAFEIIHQQTKCTRKEYETAFAEWLRHAKQRRVREEKN</sequence>
<dbReference type="Proteomes" id="UP001154078">
    <property type="component" value="Chromosome 3"/>
</dbReference>
<name>A0A9P0B006_BRAAE</name>
<dbReference type="PANTHER" id="PTHR34153:SF2">
    <property type="entry name" value="SI:CH211-262H13.3-RELATED"/>
    <property type="match status" value="1"/>
</dbReference>
<evidence type="ECO:0000259" key="1">
    <source>
        <dbReference type="Pfam" id="PF16064"/>
    </source>
</evidence>
<dbReference type="InterPro" id="IPR032071">
    <property type="entry name" value="DUF4806"/>
</dbReference>
<protein>
    <recommendedName>
        <fullName evidence="1">DUF4806 domain-containing protein</fullName>
    </recommendedName>
</protein>
<organism evidence="2 3">
    <name type="scientific">Brassicogethes aeneus</name>
    <name type="common">Rape pollen beetle</name>
    <name type="synonym">Meligethes aeneus</name>
    <dbReference type="NCBI Taxonomy" id="1431903"/>
    <lineage>
        <taxon>Eukaryota</taxon>
        <taxon>Metazoa</taxon>
        <taxon>Ecdysozoa</taxon>
        <taxon>Arthropoda</taxon>
        <taxon>Hexapoda</taxon>
        <taxon>Insecta</taxon>
        <taxon>Pterygota</taxon>
        <taxon>Neoptera</taxon>
        <taxon>Endopterygota</taxon>
        <taxon>Coleoptera</taxon>
        <taxon>Polyphaga</taxon>
        <taxon>Cucujiformia</taxon>
        <taxon>Nitidulidae</taxon>
        <taxon>Meligethinae</taxon>
        <taxon>Brassicogethes</taxon>
    </lineage>
</organism>
<dbReference type="OrthoDB" id="6776160at2759"/>
<dbReference type="Pfam" id="PF16064">
    <property type="entry name" value="DUF4806"/>
    <property type="match status" value="1"/>
</dbReference>
<evidence type="ECO:0000313" key="3">
    <source>
        <dbReference type="Proteomes" id="UP001154078"/>
    </source>
</evidence>
<accession>A0A9P0B006</accession>
<keyword evidence="3" id="KW-1185">Reference proteome</keyword>
<evidence type="ECO:0000313" key="2">
    <source>
        <dbReference type="EMBL" id="CAH0552592.1"/>
    </source>
</evidence>
<proteinExistence type="predicted"/>
<dbReference type="PANTHER" id="PTHR34153">
    <property type="entry name" value="SI:CH211-262H13.3-RELATED-RELATED"/>
    <property type="match status" value="1"/>
</dbReference>
<gene>
    <name evidence="2" type="ORF">MELIAE_LOCUS4782</name>
</gene>